<comment type="caution">
    <text evidence="1">The sequence shown here is derived from an EMBL/GenBank/DDBJ whole genome shotgun (WGS) entry which is preliminary data.</text>
</comment>
<dbReference type="PATRIC" id="fig|1122169.6.peg.1123"/>
<protein>
    <submittedName>
        <fullName evidence="1">Putative chaperone-modulator protein CbpM</fullName>
    </submittedName>
</protein>
<reference evidence="1 2" key="1">
    <citation type="submission" date="2015-11" db="EMBL/GenBank/DDBJ databases">
        <title>Genomic analysis of 38 Legionella species identifies large and diverse effector repertoires.</title>
        <authorList>
            <person name="Burstein D."/>
            <person name="Amaro F."/>
            <person name="Zusman T."/>
            <person name="Lifshitz Z."/>
            <person name="Cohen O."/>
            <person name="Gilbert J.A."/>
            <person name="Pupko T."/>
            <person name="Shuman H.A."/>
            <person name="Segal G."/>
        </authorList>
    </citation>
    <scope>NUCLEOTIDE SEQUENCE [LARGE SCALE GENOMIC DNA]</scope>
    <source>
        <strain evidence="1 2">ATCC 49655</strain>
    </source>
</reference>
<name>A0A0W0Z1A7_9GAMM</name>
<dbReference type="RefSeq" id="WP_018577838.1">
    <property type="nucleotide sequence ID" value="NZ_KB892414.1"/>
</dbReference>
<evidence type="ECO:0000313" key="1">
    <source>
        <dbReference type="EMBL" id="KTD62686.1"/>
    </source>
</evidence>
<dbReference type="eggNOG" id="COG0789">
    <property type="taxonomic scope" value="Bacteria"/>
</dbReference>
<accession>A0A0W0Z1A7</accession>
<dbReference type="Pfam" id="PF13591">
    <property type="entry name" value="MerR_2"/>
    <property type="match status" value="1"/>
</dbReference>
<organism evidence="1 2">
    <name type="scientific">Legionella shakespearei DSM 23087</name>
    <dbReference type="NCBI Taxonomy" id="1122169"/>
    <lineage>
        <taxon>Bacteria</taxon>
        <taxon>Pseudomonadati</taxon>
        <taxon>Pseudomonadota</taxon>
        <taxon>Gammaproteobacteria</taxon>
        <taxon>Legionellales</taxon>
        <taxon>Legionellaceae</taxon>
        <taxon>Legionella</taxon>
    </lineage>
</organism>
<gene>
    <name evidence="1" type="ORF">Lsha_0971</name>
</gene>
<dbReference type="AlphaFoldDB" id="A0A0W0Z1A7"/>
<evidence type="ECO:0000313" key="2">
    <source>
        <dbReference type="Proteomes" id="UP000054600"/>
    </source>
</evidence>
<dbReference type="Gene3D" id="1.10.1660.10">
    <property type="match status" value="1"/>
</dbReference>
<proteinExistence type="predicted"/>
<dbReference type="Proteomes" id="UP000054600">
    <property type="component" value="Unassembled WGS sequence"/>
</dbReference>
<sequence length="104" mass="12072">MNKDTLLIGVLIEETTTISFVEVCRKYNIPKELLSEMVEQGIFPEQPTNPEEIALSQKELRRIESAFRLHRDLGINLPGVALALELLEEMEKMHQELDILRKHF</sequence>
<dbReference type="OrthoDB" id="5643278at2"/>
<dbReference type="STRING" id="1122169.Lsha_0971"/>
<keyword evidence="2" id="KW-1185">Reference proteome</keyword>
<dbReference type="EMBL" id="LNYW01000031">
    <property type="protein sequence ID" value="KTD62686.1"/>
    <property type="molecule type" value="Genomic_DNA"/>
</dbReference>